<dbReference type="Proteomes" id="UP000248688">
    <property type="component" value="Chromosome"/>
</dbReference>
<dbReference type="PANTHER" id="PTHR43861">
    <property type="entry name" value="TRANS-ACONITATE 2-METHYLTRANSFERASE-RELATED"/>
    <property type="match status" value="1"/>
</dbReference>
<keyword evidence="2" id="KW-1185">Reference proteome</keyword>
<name>A0A2Z4IJN6_9BACT</name>
<dbReference type="InterPro" id="IPR029063">
    <property type="entry name" value="SAM-dependent_MTases_sf"/>
</dbReference>
<reference evidence="1 2" key="1">
    <citation type="submission" date="2018-06" db="EMBL/GenBank/DDBJ databases">
        <title>Echinicola strongylocentroti sp. nov., isolated from a sea urchin Strongylocentrotus intermedius.</title>
        <authorList>
            <person name="Bae S.S."/>
        </authorList>
    </citation>
    <scope>NUCLEOTIDE SEQUENCE [LARGE SCALE GENOMIC DNA]</scope>
    <source>
        <strain evidence="1 2">MEBiC08714</strain>
    </source>
</reference>
<organism evidence="1 2">
    <name type="scientific">Echinicola strongylocentroti</name>
    <dbReference type="NCBI Taxonomy" id="1795355"/>
    <lineage>
        <taxon>Bacteria</taxon>
        <taxon>Pseudomonadati</taxon>
        <taxon>Bacteroidota</taxon>
        <taxon>Cytophagia</taxon>
        <taxon>Cytophagales</taxon>
        <taxon>Cyclobacteriaceae</taxon>
        <taxon>Echinicola</taxon>
    </lineage>
</organism>
<dbReference type="Pfam" id="PF13489">
    <property type="entry name" value="Methyltransf_23"/>
    <property type="match status" value="1"/>
</dbReference>
<keyword evidence="1" id="KW-0808">Transferase</keyword>
<protein>
    <submittedName>
        <fullName evidence="1">Methyltransferase</fullName>
    </submittedName>
</protein>
<dbReference type="PANTHER" id="PTHR43861:SF6">
    <property type="entry name" value="METHYLTRANSFERASE TYPE 11"/>
    <property type="match status" value="1"/>
</dbReference>
<dbReference type="EMBL" id="CP030041">
    <property type="protein sequence ID" value="AWW30746.1"/>
    <property type="molecule type" value="Genomic_DNA"/>
</dbReference>
<dbReference type="SUPFAM" id="SSF53335">
    <property type="entry name" value="S-adenosyl-L-methionine-dependent methyltransferases"/>
    <property type="match status" value="1"/>
</dbReference>
<evidence type="ECO:0000313" key="1">
    <source>
        <dbReference type="EMBL" id="AWW30746.1"/>
    </source>
</evidence>
<dbReference type="Gene3D" id="3.40.50.150">
    <property type="entry name" value="Vaccinia Virus protein VP39"/>
    <property type="match status" value="1"/>
</dbReference>
<sequence length="295" mass="34374">MYERLTNCPLCESGLFINHMVVKDHSVSDESFSICKCSNCDFLFTNPRPSQKNIGQYYESKDYISHTDKSNNLVNLIYKQVRKITLQQKVNWITKYSEKKGRLLDYGCGTGHFLHHASTKGWEGIGYEPSEEATEIARGKFNLQLYPKLESLENEKKFDAITLFHVLEHVHDLRGTMKFLLQRLKKRGTLFLAVPNNASYDAALFKEHWAAMDVPRHLYHFTRPTMRKLAEEFDLRITAEEPMPFDSYYVSILSNNIKYNKKNLINSFLTGYKSNKLAKNNNNNYSSILFILKKK</sequence>
<gene>
    <name evidence="1" type="ORF">DN752_11765</name>
</gene>
<keyword evidence="1" id="KW-0489">Methyltransferase</keyword>
<proteinExistence type="predicted"/>
<accession>A0A2Z4IJN6</accession>
<dbReference type="GO" id="GO:0032259">
    <property type="term" value="P:methylation"/>
    <property type="evidence" value="ECO:0007669"/>
    <property type="project" value="UniProtKB-KW"/>
</dbReference>
<dbReference type="AlphaFoldDB" id="A0A2Z4IJN6"/>
<dbReference type="GO" id="GO:0008168">
    <property type="term" value="F:methyltransferase activity"/>
    <property type="evidence" value="ECO:0007669"/>
    <property type="project" value="UniProtKB-KW"/>
</dbReference>
<dbReference type="OrthoDB" id="2370471at2"/>
<dbReference type="RefSeq" id="WP_112784123.1">
    <property type="nucleotide sequence ID" value="NZ_CP030041.1"/>
</dbReference>
<evidence type="ECO:0000313" key="2">
    <source>
        <dbReference type="Proteomes" id="UP000248688"/>
    </source>
</evidence>
<dbReference type="CDD" id="cd02440">
    <property type="entry name" value="AdoMet_MTases"/>
    <property type="match status" value="1"/>
</dbReference>
<dbReference type="KEGG" id="est:DN752_11765"/>